<dbReference type="PROSITE" id="PS51832">
    <property type="entry name" value="HD_GYP"/>
    <property type="match status" value="1"/>
</dbReference>
<accession>A0A6M3ZXF6</accession>
<dbReference type="EMBL" id="CP008956">
    <property type="protein sequence ID" value="QJQ03359.1"/>
    <property type="molecule type" value="Genomic_DNA"/>
</dbReference>
<evidence type="ECO:0000259" key="3">
    <source>
        <dbReference type="PROSITE" id="PS51832"/>
    </source>
</evidence>
<dbReference type="AlphaFoldDB" id="A0A6M3ZXF6"/>
<dbReference type="Gene3D" id="1.10.3210.10">
    <property type="entry name" value="Hypothetical protein af1432"/>
    <property type="match status" value="1"/>
</dbReference>
<dbReference type="GO" id="GO:0016787">
    <property type="term" value="F:hydrolase activity"/>
    <property type="evidence" value="ECO:0007669"/>
    <property type="project" value="UniProtKB-KW"/>
</dbReference>
<dbReference type="InterPro" id="IPR016032">
    <property type="entry name" value="Sig_transdc_resp-reg_C-effctor"/>
</dbReference>
<dbReference type="SMART" id="SM00421">
    <property type="entry name" value="HTH_LUXR"/>
    <property type="match status" value="1"/>
</dbReference>
<dbReference type="InterPro" id="IPR052020">
    <property type="entry name" value="Cyclic_di-GMP/3'3'-cGAMP_PDE"/>
</dbReference>
<name>A0A6M3ZXF6_9BURK</name>
<sequence length="502" mass="53120">MLPDANPISPSSSPSPAVQAAPAIVDAPPMIAAGTAVQVLALVGDLSMGQPPDQSRRTAALAARVAQLEGAPPELVEQAQLVSWLRWSGCTANAAGFAGLLGDDVGGREAMLRDGLPVDHPLNFTTIAPLARIHCEVAGEVASLLGLPAGVEAGLRHVWEHHDGSGVPQQLRGSAVPTAVLYTSLAGDLEIYARTHGVQAALTVVRRFGGIKYPADLAERVVEHAPSWLASLDEDDSARGPLADLPAHVVPLRIVAELIELKLPWLTGYSRRISELAAQAAALAGLPSEQQQRLVRAALVHGIGRAAVPNTIWERAGRPSQADWERIRLAPYWTSRAGALVPALREDTSLASQLYERLDGSGYFRGLDRDTLGLPARLLAVSAAHAALCAPRPWRAACTPAAVAEMLEGEVQGGRMDADAVRWVLAAAAGDTSPKSPRKGLLSERECEVLRRISLGESNKEAARAMQISPSTVRTHVESIFRKLQCSTRAAATLKGLHLGLI</sequence>
<dbReference type="PROSITE" id="PS50043">
    <property type="entry name" value="HTH_LUXR_2"/>
    <property type="match status" value="1"/>
</dbReference>
<evidence type="ECO:0000256" key="1">
    <source>
        <dbReference type="SAM" id="MobiDB-lite"/>
    </source>
</evidence>
<dbReference type="Pfam" id="PF13487">
    <property type="entry name" value="HD_5"/>
    <property type="match status" value="1"/>
</dbReference>
<dbReference type="InterPro" id="IPR000792">
    <property type="entry name" value="Tscrpt_reg_LuxR_C"/>
</dbReference>
<dbReference type="SUPFAM" id="SSF46894">
    <property type="entry name" value="C-terminal effector domain of the bipartite response regulators"/>
    <property type="match status" value="1"/>
</dbReference>
<dbReference type="PRINTS" id="PR00038">
    <property type="entry name" value="HTHLUXR"/>
</dbReference>
<dbReference type="RefSeq" id="WP_017449817.1">
    <property type="nucleotide sequence ID" value="NZ_CP008956.1"/>
</dbReference>
<dbReference type="PANTHER" id="PTHR45228">
    <property type="entry name" value="CYCLIC DI-GMP PHOSPHODIESTERASE TM_0186-RELATED"/>
    <property type="match status" value="1"/>
</dbReference>
<protein>
    <submittedName>
        <fullName evidence="4">Phosphohydrolase</fullName>
    </submittedName>
</protein>
<evidence type="ECO:0000313" key="5">
    <source>
        <dbReference type="Proteomes" id="UP000501648"/>
    </source>
</evidence>
<reference evidence="4 5" key="1">
    <citation type="journal article" date="2012" name="J. Bacteriol.">
        <title>Genome sequence of the pathogenic Herbaspirillum seropedicae strain Os34, isolated from rice roots.</title>
        <authorList>
            <person name="Ye W."/>
            <person name="Ye S."/>
            <person name="Liu J."/>
            <person name="Chang S."/>
            <person name="Chen M."/>
            <person name="Zhu B."/>
            <person name="Guo L."/>
            <person name="An Q."/>
        </authorList>
    </citation>
    <scope>NUCLEOTIDE SEQUENCE [LARGE SCALE GENOMIC DNA]</scope>
    <source>
        <strain evidence="4 5">Os34</strain>
    </source>
</reference>
<feature type="region of interest" description="Disordered" evidence="1">
    <location>
        <begin position="1"/>
        <end position="20"/>
    </location>
</feature>
<dbReference type="GO" id="GO:0003677">
    <property type="term" value="F:DNA binding"/>
    <property type="evidence" value="ECO:0007669"/>
    <property type="project" value="InterPro"/>
</dbReference>
<dbReference type="InterPro" id="IPR036388">
    <property type="entry name" value="WH-like_DNA-bd_sf"/>
</dbReference>
<gene>
    <name evidence="4" type="ORF">C798_24930</name>
</gene>
<feature type="domain" description="HD-GYP" evidence="3">
    <location>
        <begin position="244"/>
        <end position="440"/>
    </location>
</feature>
<evidence type="ECO:0000259" key="2">
    <source>
        <dbReference type="PROSITE" id="PS50043"/>
    </source>
</evidence>
<dbReference type="SUPFAM" id="SSF109604">
    <property type="entry name" value="HD-domain/PDEase-like"/>
    <property type="match status" value="1"/>
</dbReference>
<keyword evidence="4" id="KW-0378">Hydrolase</keyword>
<evidence type="ECO:0000313" key="4">
    <source>
        <dbReference type="EMBL" id="QJQ03359.1"/>
    </source>
</evidence>
<proteinExistence type="predicted"/>
<dbReference type="Proteomes" id="UP000501648">
    <property type="component" value="Chromosome"/>
</dbReference>
<dbReference type="Pfam" id="PF00196">
    <property type="entry name" value="GerE"/>
    <property type="match status" value="1"/>
</dbReference>
<dbReference type="InterPro" id="IPR037522">
    <property type="entry name" value="HD_GYP_dom"/>
</dbReference>
<dbReference type="Gene3D" id="1.10.10.10">
    <property type="entry name" value="Winged helix-like DNA-binding domain superfamily/Winged helix DNA-binding domain"/>
    <property type="match status" value="1"/>
</dbReference>
<feature type="domain" description="HTH luxR-type" evidence="2">
    <location>
        <begin position="435"/>
        <end position="500"/>
    </location>
</feature>
<organism evidence="4 5">
    <name type="scientific">Herbaspirillum rubrisubalbicans Os34</name>
    <dbReference type="NCBI Taxonomy" id="1235827"/>
    <lineage>
        <taxon>Bacteria</taxon>
        <taxon>Pseudomonadati</taxon>
        <taxon>Pseudomonadota</taxon>
        <taxon>Betaproteobacteria</taxon>
        <taxon>Burkholderiales</taxon>
        <taxon>Oxalobacteraceae</taxon>
        <taxon>Herbaspirillum</taxon>
    </lineage>
</organism>
<dbReference type="CDD" id="cd06170">
    <property type="entry name" value="LuxR_C_like"/>
    <property type="match status" value="1"/>
</dbReference>
<dbReference type="GO" id="GO:0006355">
    <property type="term" value="P:regulation of DNA-templated transcription"/>
    <property type="evidence" value="ECO:0007669"/>
    <property type="project" value="InterPro"/>
</dbReference>